<evidence type="ECO:0000313" key="2">
    <source>
        <dbReference type="Proteomes" id="UP000619761"/>
    </source>
</evidence>
<organism evidence="1 2">
    <name type="scientific">Cellvibrio zantedeschiae</name>
    <dbReference type="NCBI Taxonomy" id="1237077"/>
    <lineage>
        <taxon>Bacteria</taxon>
        <taxon>Pseudomonadati</taxon>
        <taxon>Pseudomonadota</taxon>
        <taxon>Gammaproteobacteria</taxon>
        <taxon>Cellvibrionales</taxon>
        <taxon>Cellvibrionaceae</taxon>
        <taxon>Cellvibrio</taxon>
    </lineage>
</organism>
<dbReference type="RefSeq" id="WP_189420493.1">
    <property type="nucleotide sequence ID" value="NZ_BMYZ01000003.1"/>
</dbReference>
<comment type="caution">
    <text evidence="1">The sequence shown here is derived from an EMBL/GenBank/DDBJ whole genome shotgun (WGS) entry which is preliminary data.</text>
</comment>
<sequence>MFNPTQKKLALSFSLLSNKDQAHVLKALPQEKIEVLEKLLEELAQRGIKSSSLKYLKDSLNLVTSDFIHGTNVLNNQSKEFAFVSDYAMKNNHEIPKKLFEYIRTIKN</sequence>
<gene>
    <name evidence="1" type="ORF">GCM10011613_32500</name>
</gene>
<keyword evidence="2" id="KW-1185">Reference proteome</keyword>
<dbReference type="EMBL" id="BMYZ01000003">
    <property type="protein sequence ID" value="GGY84926.1"/>
    <property type="molecule type" value="Genomic_DNA"/>
</dbReference>
<dbReference type="Proteomes" id="UP000619761">
    <property type="component" value="Unassembled WGS sequence"/>
</dbReference>
<reference evidence="2" key="1">
    <citation type="journal article" date="2019" name="Int. J. Syst. Evol. Microbiol.">
        <title>The Global Catalogue of Microorganisms (GCM) 10K type strain sequencing project: providing services to taxonomists for standard genome sequencing and annotation.</title>
        <authorList>
            <consortium name="The Broad Institute Genomics Platform"/>
            <consortium name="The Broad Institute Genome Sequencing Center for Infectious Disease"/>
            <person name="Wu L."/>
            <person name="Ma J."/>
        </authorList>
    </citation>
    <scope>NUCLEOTIDE SEQUENCE [LARGE SCALE GENOMIC DNA]</scope>
    <source>
        <strain evidence="2">KCTC 32239</strain>
    </source>
</reference>
<evidence type="ECO:0000313" key="1">
    <source>
        <dbReference type="EMBL" id="GGY84926.1"/>
    </source>
</evidence>
<proteinExistence type="predicted"/>
<name>A0ABQ3BD06_9GAMM</name>
<protein>
    <submittedName>
        <fullName evidence="1">Uncharacterized protein</fullName>
    </submittedName>
</protein>
<accession>A0ABQ3BD06</accession>